<evidence type="ECO:0000256" key="1">
    <source>
        <dbReference type="SAM" id="MobiDB-lite"/>
    </source>
</evidence>
<reference evidence="2" key="1">
    <citation type="submission" date="2022-01" db="UniProtKB">
        <authorList>
            <consortium name="EnsemblMetazoa"/>
        </authorList>
    </citation>
    <scope>IDENTIFICATION</scope>
</reference>
<dbReference type="GeneID" id="106671904"/>
<dbReference type="Proteomes" id="UP000494040">
    <property type="component" value="Unassembled WGS sequence"/>
</dbReference>
<feature type="compositionally biased region" description="Basic and acidic residues" evidence="1">
    <location>
        <begin position="42"/>
        <end position="72"/>
    </location>
</feature>
<keyword evidence="3" id="KW-1185">Reference proteome</keyword>
<dbReference type="KEGG" id="clec:106671904"/>
<dbReference type="EnsemblMetazoa" id="XM_014402876.2">
    <property type="protein sequence ID" value="XP_014258362.1"/>
    <property type="gene ID" value="LOC106671904"/>
</dbReference>
<dbReference type="AlphaFoldDB" id="A0A8I6SCY3"/>
<dbReference type="RefSeq" id="XP_014258362.1">
    <property type="nucleotide sequence ID" value="XM_014402876.2"/>
</dbReference>
<evidence type="ECO:0000313" key="2">
    <source>
        <dbReference type="EnsemblMetazoa" id="XP_014258362.1"/>
    </source>
</evidence>
<dbReference type="OrthoDB" id="6630429at2759"/>
<proteinExistence type="predicted"/>
<name>A0A8I6SCY3_CIMLE</name>
<sequence length="246" mass="28608">MHDESMMNQGEMTQKNKTGVVTNIFTGNESDADLISDISPSDGEHLQHNDHHLDRMHDHSDNQENEVTHGYDMPVREEDDRRVDASEEEYDTYFCGSPSTSIITNEDEKAAEANTDIGSEDERESFHMRYSDIFENWQYSEDERNWLRYKVEMLNRNQCVVFCILGHIMMTREEMQGIRHAAPNPDDARQALLTLCIGSQWDVRNLAILMAFQDKVSVVEKYVSTLLIVNPYKARSLIRYMLMKML</sequence>
<evidence type="ECO:0000313" key="3">
    <source>
        <dbReference type="Proteomes" id="UP000494040"/>
    </source>
</evidence>
<feature type="region of interest" description="Disordered" evidence="1">
    <location>
        <begin position="39"/>
        <end position="72"/>
    </location>
</feature>
<protein>
    <submittedName>
        <fullName evidence="2">Uncharacterized protein</fullName>
    </submittedName>
</protein>
<organism evidence="2 3">
    <name type="scientific">Cimex lectularius</name>
    <name type="common">Bed bug</name>
    <name type="synonym">Acanthia lectularia</name>
    <dbReference type="NCBI Taxonomy" id="79782"/>
    <lineage>
        <taxon>Eukaryota</taxon>
        <taxon>Metazoa</taxon>
        <taxon>Ecdysozoa</taxon>
        <taxon>Arthropoda</taxon>
        <taxon>Hexapoda</taxon>
        <taxon>Insecta</taxon>
        <taxon>Pterygota</taxon>
        <taxon>Neoptera</taxon>
        <taxon>Paraneoptera</taxon>
        <taxon>Hemiptera</taxon>
        <taxon>Heteroptera</taxon>
        <taxon>Panheteroptera</taxon>
        <taxon>Cimicomorpha</taxon>
        <taxon>Cimicidae</taxon>
        <taxon>Cimex</taxon>
    </lineage>
</organism>
<accession>A0A8I6SCY3</accession>